<comment type="caution">
    <text evidence="1">The sequence shown here is derived from an EMBL/GenBank/DDBJ whole genome shotgun (WGS) entry which is preliminary data.</text>
</comment>
<dbReference type="PROSITE" id="PS51257">
    <property type="entry name" value="PROKAR_LIPOPROTEIN"/>
    <property type="match status" value="1"/>
</dbReference>
<sequence length="157" mass="17469">MKKKAIFLLTILLMASFVTSCSSDDDNEKTEFTSTLTANGSAVKITNLEGKAIAGSIYEFWINDATSDFYIQGNITSHEVHTSGKDVTKDCKMMIALVNNEEWYTSEKEYVSGTVTIEKWDLENFKVTLVFKDYKCKSGSKSIVLNGSVTFPTSINI</sequence>
<dbReference type="AlphaFoldDB" id="A0A642EPP8"/>
<accession>A0A642EPP8</accession>
<dbReference type="EMBL" id="VWEQ01000163">
    <property type="protein sequence ID" value="KAA4742249.1"/>
    <property type="molecule type" value="Genomic_DNA"/>
</dbReference>
<evidence type="ECO:0000313" key="2">
    <source>
        <dbReference type="Proteomes" id="UP000479773"/>
    </source>
</evidence>
<dbReference type="Proteomes" id="UP000479773">
    <property type="component" value="Unassembled WGS sequence"/>
</dbReference>
<protein>
    <submittedName>
        <fullName evidence="1">Uncharacterized protein</fullName>
    </submittedName>
</protein>
<evidence type="ECO:0000313" key="1">
    <source>
        <dbReference type="EMBL" id="KAA4742249.1"/>
    </source>
</evidence>
<dbReference type="KEGG" id="bfb:VU15_11740"/>
<proteinExistence type="predicted"/>
<reference evidence="1 2" key="1">
    <citation type="journal article" date="2019" name="Nat. Med.">
        <title>A library of human gut bacterial isolates paired with longitudinal multiomics data enables mechanistic microbiome research.</title>
        <authorList>
            <person name="Poyet M."/>
            <person name="Groussin M."/>
            <person name="Gibbons S.M."/>
            <person name="Avila-Pacheco J."/>
            <person name="Jiang X."/>
            <person name="Kearney S.M."/>
            <person name="Perrotta A.R."/>
            <person name="Berdy B."/>
            <person name="Zhao S."/>
            <person name="Lieberman T.D."/>
            <person name="Swanson P.K."/>
            <person name="Smith M."/>
            <person name="Roesemann S."/>
            <person name="Alexander J.E."/>
            <person name="Rich S.A."/>
            <person name="Livny J."/>
            <person name="Vlamakis H."/>
            <person name="Clish C."/>
            <person name="Bullock K."/>
            <person name="Deik A."/>
            <person name="Scott J."/>
            <person name="Pierce K.A."/>
            <person name="Xavier R.J."/>
            <person name="Alm E.J."/>
        </authorList>
    </citation>
    <scope>NUCLEOTIDE SEQUENCE [LARGE SCALE GENOMIC DNA]</scope>
    <source>
        <strain evidence="1 2">BIOML-A106</strain>
    </source>
</reference>
<gene>
    <name evidence="1" type="ORF">F3B44_25705</name>
</gene>
<name>A0A642EPP8_BACFG</name>
<dbReference type="RefSeq" id="WP_008653557.1">
    <property type="nucleotide sequence ID" value="NZ_CP011073.1"/>
</dbReference>
<organism evidence="1 2">
    <name type="scientific">Bacteroides fragilis</name>
    <dbReference type="NCBI Taxonomy" id="817"/>
    <lineage>
        <taxon>Bacteria</taxon>
        <taxon>Pseudomonadati</taxon>
        <taxon>Bacteroidota</taxon>
        <taxon>Bacteroidia</taxon>
        <taxon>Bacteroidales</taxon>
        <taxon>Bacteroidaceae</taxon>
        <taxon>Bacteroides</taxon>
    </lineage>
</organism>